<keyword evidence="1" id="KW-0677">Repeat</keyword>
<dbReference type="Proteomes" id="UP001054252">
    <property type="component" value="Unassembled WGS sequence"/>
</dbReference>
<name>A0AAV5L361_9ROSI</name>
<dbReference type="EMBL" id="BPVZ01000091">
    <property type="protein sequence ID" value="GKV31562.1"/>
    <property type="molecule type" value="Genomic_DNA"/>
</dbReference>
<keyword evidence="6" id="KW-1185">Reference proteome</keyword>
<dbReference type="GO" id="GO:0006952">
    <property type="term" value="P:defense response"/>
    <property type="evidence" value="ECO:0007669"/>
    <property type="project" value="UniProtKB-KW"/>
</dbReference>
<protein>
    <recommendedName>
        <fullName evidence="4">Disease resistance N-terminal domain-containing protein</fullName>
    </recommendedName>
</protein>
<sequence>MDPQWADFLMSPIINTTISKLISTAAEEISLAVGCKKELETLQNKLRMIKDVLLDAEERQVRDRAVKGWLEKLRDVVFEADDVLDEGDC</sequence>
<comment type="caution">
    <text evidence="5">The sequence shown here is derived from an EMBL/GenBank/DDBJ whole genome shotgun (WGS) entry which is preliminary data.</text>
</comment>
<accession>A0AAV5L361</accession>
<organism evidence="5 6">
    <name type="scientific">Rubroshorea leprosula</name>
    <dbReference type="NCBI Taxonomy" id="152421"/>
    <lineage>
        <taxon>Eukaryota</taxon>
        <taxon>Viridiplantae</taxon>
        <taxon>Streptophyta</taxon>
        <taxon>Embryophyta</taxon>
        <taxon>Tracheophyta</taxon>
        <taxon>Spermatophyta</taxon>
        <taxon>Magnoliopsida</taxon>
        <taxon>eudicotyledons</taxon>
        <taxon>Gunneridae</taxon>
        <taxon>Pentapetalae</taxon>
        <taxon>rosids</taxon>
        <taxon>malvids</taxon>
        <taxon>Malvales</taxon>
        <taxon>Dipterocarpaceae</taxon>
        <taxon>Rubroshorea</taxon>
    </lineage>
</organism>
<evidence type="ECO:0000256" key="2">
    <source>
        <dbReference type="ARBA" id="ARBA00022741"/>
    </source>
</evidence>
<feature type="domain" description="Disease resistance N-terminal" evidence="4">
    <location>
        <begin position="14"/>
        <end position="86"/>
    </location>
</feature>
<keyword evidence="3" id="KW-0611">Plant defense</keyword>
<gene>
    <name evidence="5" type="ORF">SLEP1_g40241</name>
</gene>
<reference evidence="5 6" key="1">
    <citation type="journal article" date="2021" name="Commun. Biol.">
        <title>The genome of Shorea leprosula (Dipterocarpaceae) highlights the ecological relevance of drought in aseasonal tropical rainforests.</title>
        <authorList>
            <person name="Ng K.K.S."/>
            <person name="Kobayashi M.J."/>
            <person name="Fawcett J.A."/>
            <person name="Hatakeyama M."/>
            <person name="Paape T."/>
            <person name="Ng C.H."/>
            <person name="Ang C.C."/>
            <person name="Tnah L.H."/>
            <person name="Lee C.T."/>
            <person name="Nishiyama T."/>
            <person name="Sese J."/>
            <person name="O'Brien M.J."/>
            <person name="Copetti D."/>
            <person name="Mohd Noor M.I."/>
            <person name="Ong R.C."/>
            <person name="Putra M."/>
            <person name="Sireger I.Z."/>
            <person name="Indrioko S."/>
            <person name="Kosugi Y."/>
            <person name="Izuno A."/>
            <person name="Isagi Y."/>
            <person name="Lee S.L."/>
            <person name="Shimizu K.K."/>
        </authorList>
    </citation>
    <scope>NUCLEOTIDE SEQUENCE [LARGE SCALE GENOMIC DNA]</scope>
    <source>
        <strain evidence="5">214</strain>
    </source>
</reference>
<evidence type="ECO:0000256" key="3">
    <source>
        <dbReference type="ARBA" id="ARBA00022821"/>
    </source>
</evidence>
<keyword evidence="2" id="KW-0547">Nucleotide-binding</keyword>
<dbReference type="GO" id="GO:0000166">
    <property type="term" value="F:nucleotide binding"/>
    <property type="evidence" value="ECO:0007669"/>
    <property type="project" value="UniProtKB-KW"/>
</dbReference>
<proteinExistence type="predicted"/>
<evidence type="ECO:0000259" key="4">
    <source>
        <dbReference type="Pfam" id="PF18052"/>
    </source>
</evidence>
<evidence type="ECO:0000313" key="6">
    <source>
        <dbReference type="Proteomes" id="UP001054252"/>
    </source>
</evidence>
<evidence type="ECO:0000256" key="1">
    <source>
        <dbReference type="ARBA" id="ARBA00022737"/>
    </source>
</evidence>
<dbReference type="AlphaFoldDB" id="A0AAV5L361"/>
<dbReference type="Pfam" id="PF18052">
    <property type="entry name" value="Rx_N"/>
    <property type="match status" value="1"/>
</dbReference>
<evidence type="ECO:0000313" key="5">
    <source>
        <dbReference type="EMBL" id="GKV31562.1"/>
    </source>
</evidence>
<dbReference type="InterPro" id="IPR041118">
    <property type="entry name" value="Rx_N"/>
</dbReference>
<dbReference type="Gene3D" id="1.20.5.4130">
    <property type="match status" value="1"/>
</dbReference>